<dbReference type="Gene3D" id="3.40.50.1110">
    <property type="entry name" value="SGNH hydrolase"/>
    <property type="match status" value="1"/>
</dbReference>
<dbReference type="SUPFAM" id="SSF52266">
    <property type="entry name" value="SGNH hydrolase"/>
    <property type="match status" value="1"/>
</dbReference>
<dbReference type="OrthoDB" id="42638at2759"/>
<dbReference type="EMBL" id="PZQS01000006">
    <property type="protein sequence ID" value="PVD29020.1"/>
    <property type="molecule type" value="Genomic_DNA"/>
</dbReference>
<comment type="caution">
    <text evidence="4">The sequence shown here is derived from an EMBL/GenBank/DDBJ whole genome shotgun (WGS) entry which is preliminary data.</text>
</comment>
<dbReference type="PANTHER" id="PTHR22901:SF0">
    <property type="entry name" value="SIALATE O-ACETYLESTERASE"/>
    <property type="match status" value="1"/>
</dbReference>
<evidence type="ECO:0000256" key="2">
    <source>
        <dbReference type="SAM" id="MobiDB-lite"/>
    </source>
</evidence>
<keyword evidence="5" id="KW-1185">Reference proteome</keyword>
<dbReference type="GO" id="GO:0005975">
    <property type="term" value="P:carbohydrate metabolic process"/>
    <property type="evidence" value="ECO:0007669"/>
    <property type="project" value="TreeGrafter"/>
</dbReference>
<keyword evidence="1" id="KW-0378">Hydrolase</keyword>
<accession>A0A2T7P6G8</accession>
<dbReference type="InterPro" id="IPR005181">
    <property type="entry name" value="SASA"/>
</dbReference>
<gene>
    <name evidence="4" type="ORF">C0Q70_11617</name>
</gene>
<protein>
    <recommendedName>
        <fullName evidence="3">Sialate O-acetylesterase domain-containing protein</fullName>
    </recommendedName>
</protein>
<sequence>MELVLDNNDCQKETKMCPDDSWTARSSSTRSPDDSRGEKQQLSPSPCHAQIQGALKLASVFSSHMVLQRAPQRAVIWGTATVEGDKVTAQVIATGVNIAPVVTTVSHGVWKLKLQPVSSPGPFTINISSSEGHVTLTDVLFGDVWLCSGQSNMYFVMSQVMNATIEIQRALGFPNIRFTKVRTTASASPYDNAVFDIPWSGPSVTSLHGFSAVCWLFAEYLYPHLKYPIGLIEASVGGTVIEAWSSPEALHDCTSATKRANNNDPSALWNGMIHPLLSNTLFGVLWYQGEQNSGHSGQYSCQIQALLKRWRSSFNTQSLAETAADFPFGYVQLAPHNQGENYVGSYPPERWAQTAGYGYSPNPALPKTFMAVAMDLPDFASPQGGIHPRYKQDVAERLMVGALNIAYGHSDVVFQGPFPSKFQLDTAHHTLTIEYDSGRTPLEIRNNKGFEVCCSHSGGTQCGVHDLWMATPIVGHEGSHVTVSTSVCTTMKVIGLRYEWYTSPCPYKLCAIYSADSGLPAPPYITTSIPQ</sequence>
<feature type="domain" description="Sialate O-acetylesterase" evidence="3">
    <location>
        <begin position="143"/>
        <end position="319"/>
    </location>
</feature>
<dbReference type="Proteomes" id="UP000245119">
    <property type="component" value="Linkage Group LG6"/>
</dbReference>
<feature type="compositionally biased region" description="Basic and acidic residues" evidence="2">
    <location>
        <begin position="9"/>
        <end position="18"/>
    </location>
</feature>
<dbReference type="InterPro" id="IPR036514">
    <property type="entry name" value="SGNH_hydro_sf"/>
</dbReference>
<organism evidence="4 5">
    <name type="scientific">Pomacea canaliculata</name>
    <name type="common">Golden apple snail</name>
    <dbReference type="NCBI Taxonomy" id="400727"/>
    <lineage>
        <taxon>Eukaryota</taxon>
        <taxon>Metazoa</taxon>
        <taxon>Spiralia</taxon>
        <taxon>Lophotrochozoa</taxon>
        <taxon>Mollusca</taxon>
        <taxon>Gastropoda</taxon>
        <taxon>Caenogastropoda</taxon>
        <taxon>Architaenioglossa</taxon>
        <taxon>Ampullarioidea</taxon>
        <taxon>Ampullariidae</taxon>
        <taxon>Pomacea</taxon>
    </lineage>
</organism>
<evidence type="ECO:0000256" key="1">
    <source>
        <dbReference type="ARBA" id="ARBA00022801"/>
    </source>
</evidence>
<dbReference type="AlphaFoldDB" id="A0A2T7P6G8"/>
<feature type="region of interest" description="Disordered" evidence="2">
    <location>
        <begin position="1"/>
        <end position="45"/>
    </location>
</feature>
<name>A0A2T7P6G8_POMCA</name>
<dbReference type="GO" id="GO:0001681">
    <property type="term" value="F:sialate O-acetylesterase activity"/>
    <property type="evidence" value="ECO:0007669"/>
    <property type="project" value="InterPro"/>
</dbReference>
<evidence type="ECO:0000313" key="4">
    <source>
        <dbReference type="EMBL" id="PVD29020.1"/>
    </source>
</evidence>
<reference evidence="4 5" key="1">
    <citation type="submission" date="2018-04" db="EMBL/GenBank/DDBJ databases">
        <title>The genome of golden apple snail Pomacea canaliculata provides insight into stress tolerance and invasive adaptation.</title>
        <authorList>
            <person name="Liu C."/>
            <person name="Liu B."/>
            <person name="Ren Y."/>
            <person name="Zhang Y."/>
            <person name="Wang H."/>
            <person name="Li S."/>
            <person name="Jiang F."/>
            <person name="Yin L."/>
            <person name="Zhang G."/>
            <person name="Qian W."/>
            <person name="Fan W."/>
        </authorList>
    </citation>
    <scope>NUCLEOTIDE SEQUENCE [LARGE SCALE GENOMIC DNA]</scope>
    <source>
        <strain evidence="4">SZHN2017</strain>
        <tissue evidence="4">Muscle</tissue>
    </source>
</reference>
<evidence type="ECO:0000313" key="5">
    <source>
        <dbReference type="Proteomes" id="UP000245119"/>
    </source>
</evidence>
<evidence type="ECO:0000259" key="3">
    <source>
        <dbReference type="Pfam" id="PF03629"/>
    </source>
</evidence>
<dbReference type="InterPro" id="IPR039329">
    <property type="entry name" value="SIAE"/>
</dbReference>
<proteinExistence type="predicted"/>
<dbReference type="PANTHER" id="PTHR22901">
    <property type="entry name" value="SIALATE O-ACETYLESTERASE"/>
    <property type="match status" value="1"/>
</dbReference>
<dbReference type="Pfam" id="PF03629">
    <property type="entry name" value="SASA"/>
    <property type="match status" value="1"/>
</dbReference>